<accession>A0A4Y2SRY5</accession>
<evidence type="ECO:0000313" key="1">
    <source>
        <dbReference type="EMBL" id="GBN91044.1"/>
    </source>
</evidence>
<comment type="caution">
    <text evidence="1">The sequence shown here is derived from an EMBL/GenBank/DDBJ whole genome shotgun (WGS) entry which is preliminary data.</text>
</comment>
<name>A0A4Y2SRY5_ARAVE</name>
<organism evidence="1 2">
    <name type="scientific">Araneus ventricosus</name>
    <name type="common">Orbweaver spider</name>
    <name type="synonym">Epeira ventricosa</name>
    <dbReference type="NCBI Taxonomy" id="182803"/>
    <lineage>
        <taxon>Eukaryota</taxon>
        <taxon>Metazoa</taxon>
        <taxon>Ecdysozoa</taxon>
        <taxon>Arthropoda</taxon>
        <taxon>Chelicerata</taxon>
        <taxon>Arachnida</taxon>
        <taxon>Araneae</taxon>
        <taxon>Araneomorphae</taxon>
        <taxon>Entelegynae</taxon>
        <taxon>Araneoidea</taxon>
        <taxon>Araneidae</taxon>
        <taxon>Araneus</taxon>
    </lineage>
</organism>
<proteinExistence type="predicted"/>
<keyword evidence="2" id="KW-1185">Reference proteome</keyword>
<evidence type="ECO:0000313" key="2">
    <source>
        <dbReference type="Proteomes" id="UP000499080"/>
    </source>
</evidence>
<protein>
    <submittedName>
        <fullName evidence="1">Uncharacterized protein</fullName>
    </submittedName>
</protein>
<reference evidence="1 2" key="1">
    <citation type="journal article" date="2019" name="Sci. Rep.">
        <title>Orb-weaving spider Araneus ventricosus genome elucidates the spidroin gene catalogue.</title>
        <authorList>
            <person name="Kono N."/>
            <person name="Nakamura H."/>
            <person name="Ohtoshi R."/>
            <person name="Moran D.A.P."/>
            <person name="Shinohara A."/>
            <person name="Yoshida Y."/>
            <person name="Fujiwara M."/>
            <person name="Mori M."/>
            <person name="Tomita M."/>
            <person name="Arakawa K."/>
        </authorList>
    </citation>
    <scope>NUCLEOTIDE SEQUENCE [LARGE SCALE GENOMIC DNA]</scope>
</reference>
<dbReference type="AlphaFoldDB" id="A0A4Y2SRY5"/>
<dbReference type="EMBL" id="BGPR01023684">
    <property type="protein sequence ID" value="GBN91044.1"/>
    <property type="molecule type" value="Genomic_DNA"/>
</dbReference>
<dbReference type="Proteomes" id="UP000499080">
    <property type="component" value="Unassembled WGS sequence"/>
</dbReference>
<gene>
    <name evidence="1" type="ORF">AVEN_104418_1</name>
</gene>
<sequence length="115" mass="12776">MSFVILKLFIKFFISLNPKSSYQALELFSIQARLNSTSEKSSVTFAPVIVLVVAVHVRLLESKKIPVSIENGAFPVINDDKEVECSEILLQRSLLAKAWGISQSQVYVGYNTLLG</sequence>